<gene>
    <name evidence="1" type="ORF">ODALV1_LOCUS1269</name>
</gene>
<sequence>MSDQNSNIDNESLSGDAVNLAGQLLMQDCGNHDDRNFAAGSHPDDERGSEELIHNIKARDQELINCSFDFDEEIKNSLVDIEQSDELGPAVGPLLAEAYKKTILRPLSKENKEKLKNGLKIPENCAEFRVPKMNAEIWHRLPQRAKMVDLNHQQLQQTLSLGMTVLVKMCDELSRAASQMPKETLTRVLKIGLDGANLMGNQMQDLNQKRKADIKPFLNTDISDICNTKVR</sequence>
<evidence type="ECO:0000313" key="1">
    <source>
        <dbReference type="EMBL" id="CAL8070505.1"/>
    </source>
</evidence>
<dbReference type="PANTHER" id="PTHR34239:SF2">
    <property type="entry name" value="TRANSPOSABLE ELEMENT P TRANSPOSASE_THAP9 CONSERVED DOMAIN-CONTAINING PROTEIN"/>
    <property type="match status" value="1"/>
</dbReference>
<keyword evidence="2" id="KW-1185">Reference proteome</keyword>
<name>A0ABP1PMZ9_9HEXA</name>
<organism evidence="1 2">
    <name type="scientific">Orchesella dallaii</name>
    <dbReference type="NCBI Taxonomy" id="48710"/>
    <lineage>
        <taxon>Eukaryota</taxon>
        <taxon>Metazoa</taxon>
        <taxon>Ecdysozoa</taxon>
        <taxon>Arthropoda</taxon>
        <taxon>Hexapoda</taxon>
        <taxon>Collembola</taxon>
        <taxon>Entomobryomorpha</taxon>
        <taxon>Entomobryoidea</taxon>
        <taxon>Orchesellidae</taxon>
        <taxon>Orchesellinae</taxon>
        <taxon>Orchesella</taxon>
    </lineage>
</organism>
<accession>A0ABP1PMZ9</accession>
<dbReference type="Proteomes" id="UP001642540">
    <property type="component" value="Unassembled WGS sequence"/>
</dbReference>
<dbReference type="PANTHER" id="PTHR34239">
    <property type="entry name" value="APPLE DOMAIN-CONTAINING PROTEIN"/>
    <property type="match status" value="1"/>
</dbReference>
<proteinExistence type="predicted"/>
<evidence type="ECO:0000313" key="2">
    <source>
        <dbReference type="Proteomes" id="UP001642540"/>
    </source>
</evidence>
<dbReference type="EMBL" id="CAXLJM020000004">
    <property type="protein sequence ID" value="CAL8070505.1"/>
    <property type="molecule type" value="Genomic_DNA"/>
</dbReference>
<reference evidence="1 2" key="1">
    <citation type="submission" date="2024-08" db="EMBL/GenBank/DDBJ databases">
        <authorList>
            <person name="Cucini C."/>
            <person name="Frati F."/>
        </authorList>
    </citation>
    <scope>NUCLEOTIDE SEQUENCE [LARGE SCALE GENOMIC DNA]</scope>
</reference>
<comment type="caution">
    <text evidence="1">The sequence shown here is derived from an EMBL/GenBank/DDBJ whole genome shotgun (WGS) entry which is preliminary data.</text>
</comment>
<protein>
    <submittedName>
        <fullName evidence="1">Uncharacterized protein</fullName>
    </submittedName>
</protein>